<evidence type="ECO:0000313" key="7">
    <source>
        <dbReference type="Proteomes" id="UP000193804"/>
    </source>
</evidence>
<dbReference type="EMBL" id="FXAW01000003">
    <property type="protein sequence ID" value="SMG29293.1"/>
    <property type="molecule type" value="Genomic_DNA"/>
</dbReference>
<evidence type="ECO:0000256" key="5">
    <source>
        <dbReference type="HAMAP-Rule" id="MF_00902"/>
    </source>
</evidence>
<keyword evidence="3 5" id="KW-1133">Transmembrane helix</keyword>
<evidence type="ECO:0000256" key="3">
    <source>
        <dbReference type="ARBA" id="ARBA00022989"/>
    </source>
</evidence>
<dbReference type="GO" id="GO:0043953">
    <property type="term" value="P:protein transport by the Tat complex"/>
    <property type="evidence" value="ECO:0007669"/>
    <property type="project" value="UniProtKB-UniRule"/>
</dbReference>
<dbReference type="PANTHER" id="PTHR30371">
    <property type="entry name" value="SEC-INDEPENDENT PROTEIN TRANSLOCASE PROTEIN TATC"/>
    <property type="match status" value="1"/>
</dbReference>
<keyword evidence="4 5" id="KW-0472">Membrane</keyword>
<dbReference type="GO" id="GO:0009977">
    <property type="term" value="F:proton motive force dependent protein transmembrane transporter activity"/>
    <property type="evidence" value="ECO:0007669"/>
    <property type="project" value="TreeGrafter"/>
</dbReference>
<keyword evidence="5" id="KW-0813">Transport</keyword>
<accession>A0A1X7JP94</accession>
<comment type="function">
    <text evidence="5">Part of the twin-arginine translocation (Tat) system that transports large folded proteins containing a characteristic twin-arginine motif in their signal peptide across membranes.</text>
</comment>
<keyword evidence="7" id="KW-1185">Reference proteome</keyword>
<gene>
    <name evidence="5" type="primary">tatC</name>
    <name evidence="6" type="ORF">SAMN05661096_01815</name>
</gene>
<dbReference type="AlphaFoldDB" id="A0A1X7JP94"/>
<evidence type="ECO:0000256" key="1">
    <source>
        <dbReference type="ARBA" id="ARBA00004141"/>
    </source>
</evidence>
<protein>
    <recommendedName>
        <fullName evidence="5">Sec-independent protein translocase protein TatC</fullName>
    </recommendedName>
</protein>
<name>A0A1X7JP94_9BACT</name>
<dbReference type="STRING" id="1028.SAMN05661096_01815"/>
<sequence>MPADQPQVEMSFLDHLEAFRWHIVRALSAVVVFSIIAFASKEFVFGTLILGPSRPDFWFYQMACNLGQTLANSTAFCIEELPFIIQSRKMTGQFSMHITSSIVLGIIVAFPYFFWEMWRFVSPALYDNEKKTSRGATFFVSLLFMSGVLFGYYIVAPISINFLANYQVDASVLNEFDITSYVSTLTMLVLACGLMFQLPMVILFMSKAGIINPQILKQYRKIAIVVILVISAFITPPDPISQLLISFPLLILYEISIYISAIIHKRKDKKEAELKKLEDSKN</sequence>
<keyword evidence="2 5" id="KW-0812">Transmembrane</keyword>
<comment type="similarity">
    <text evidence="5">Belongs to the TatC family.</text>
</comment>
<feature type="transmembrane region" description="Helical" evidence="5">
    <location>
        <begin position="240"/>
        <end position="263"/>
    </location>
</feature>
<dbReference type="Pfam" id="PF00902">
    <property type="entry name" value="TatC"/>
    <property type="match status" value="1"/>
</dbReference>
<feature type="transmembrane region" description="Helical" evidence="5">
    <location>
        <begin position="180"/>
        <end position="206"/>
    </location>
</feature>
<dbReference type="OrthoDB" id="9777044at2"/>
<feature type="transmembrane region" description="Helical" evidence="5">
    <location>
        <begin position="136"/>
        <end position="160"/>
    </location>
</feature>
<keyword evidence="5" id="KW-1003">Cell membrane</keyword>
<evidence type="ECO:0000256" key="2">
    <source>
        <dbReference type="ARBA" id="ARBA00022692"/>
    </source>
</evidence>
<dbReference type="HAMAP" id="MF_00902">
    <property type="entry name" value="TatC"/>
    <property type="match status" value="1"/>
</dbReference>
<evidence type="ECO:0000313" key="6">
    <source>
        <dbReference type="EMBL" id="SMG29293.1"/>
    </source>
</evidence>
<comment type="subunit">
    <text evidence="5">Forms a complex with TatA.</text>
</comment>
<dbReference type="RefSeq" id="WP_085516730.1">
    <property type="nucleotide sequence ID" value="NZ_FXAW01000003.1"/>
</dbReference>
<organism evidence="6 7">
    <name type="scientific">Marivirga sericea</name>
    <dbReference type="NCBI Taxonomy" id="1028"/>
    <lineage>
        <taxon>Bacteria</taxon>
        <taxon>Pseudomonadati</taxon>
        <taxon>Bacteroidota</taxon>
        <taxon>Cytophagia</taxon>
        <taxon>Cytophagales</taxon>
        <taxon>Marivirgaceae</taxon>
        <taxon>Marivirga</taxon>
    </lineage>
</organism>
<proteinExistence type="inferred from homology"/>
<keyword evidence="5" id="KW-0653">Protein transport</keyword>
<dbReference type="PRINTS" id="PR01840">
    <property type="entry name" value="TATCFAMILY"/>
</dbReference>
<dbReference type="GO" id="GO:0033281">
    <property type="term" value="C:TAT protein transport complex"/>
    <property type="evidence" value="ECO:0007669"/>
    <property type="project" value="UniProtKB-UniRule"/>
</dbReference>
<feature type="transmembrane region" description="Helical" evidence="5">
    <location>
        <begin position="218"/>
        <end position="234"/>
    </location>
</feature>
<evidence type="ECO:0000256" key="4">
    <source>
        <dbReference type="ARBA" id="ARBA00023136"/>
    </source>
</evidence>
<dbReference type="GO" id="GO:0065002">
    <property type="term" value="P:intracellular protein transmembrane transport"/>
    <property type="evidence" value="ECO:0007669"/>
    <property type="project" value="TreeGrafter"/>
</dbReference>
<keyword evidence="5" id="KW-0811">Translocation</keyword>
<dbReference type="InterPro" id="IPR002033">
    <property type="entry name" value="TatC"/>
</dbReference>
<dbReference type="Proteomes" id="UP000193804">
    <property type="component" value="Unassembled WGS sequence"/>
</dbReference>
<dbReference type="PANTHER" id="PTHR30371:SF0">
    <property type="entry name" value="SEC-INDEPENDENT PROTEIN TRANSLOCASE PROTEIN TATC, CHLOROPLASTIC-RELATED"/>
    <property type="match status" value="1"/>
</dbReference>
<dbReference type="NCBIfam" id="TIGR00945">
    <property type="entry name" value="tatC"/>
    <property type="match status" value="1"/>
</dbReference>
<feature type="transmembrane region" description="Helical" evidence="5">
    <location>
        <begin position="94"/>
        <end position="115"/>
    </location>
</feature>
<comment type="subcellular location">
    <subcellularLocation>
        <location evidence="5">Cell membrane</location>
        <topology evidence="5">Multi-pass membrane protein</topology>
    </subcellularLocation>
    <subcellularLocation>
        <location evidence="1">Membrane</location>
        <topology evidence="1">Multi-pass membrane protein</topology>
    </subcellularLocation>
</comment>
<reference evidence="7" key="1">
    <citation type="submission" date="2017-04" db="EMBL/GenBank/DDBJ databases">
        <authorList>
            <person name="Varghese N."/>
            <person name="Submissions S."/>
        </authorList>
    </citation>
    <scope>NUCLEOTIDE SEQUENCE [LARGE SCALE GENOMIC DNA]</scope>
    <source>
        <strain evidence="7">DSM 4125</strain>
    </source>
</reference>
<feature type="transmembrane region" description="Helical" evidence="5">
    <location>
        <begin position="26"/>
        <end position="50"/>
    </location>
</feature>